<evidence type="ECO:0000256" key="5">
    <source>
        <dbReference type="ARBA" id="ARBA00022692"/>
    </source>
</evidence>
<dbReference type="CDD" id="cd06550">
    <property type="entry name" value="TM_ABC_iron-siderophores_like"/>
    <property type="match status" value="1"/>
</dbReference>
<feature type="transmembrane region" description="Helical" evidence="8">
    <location>
        <begin position="148"/>
        <end position="169"/>
    </location>
</feature>
<dbReference type="Proteomes" id="UP000198546">
    <property type="component" value="Chromosome i"/>
</dbReference>
<keyword evidence="3" id="KW-0813">Transport</keyword>
<dbReference type="GO" id="GO:0033214">
    <property type="term" value="P:siderophore-iron import into cell"/>
    <property type="evidence" value="ECO:0007669"/>
    <property type="project" value="TreeGrafter"/>
</dbReference>
<dbReference type="PANTHER" id="PTHR30472">
    <property type="entry name" value="FERRIC ENTEROBACTIN TRANSPORT SYSTEM PERMEASE PROTEIN"/>
    <property type="match status" value="1"/>
</dbReference>
<organism evidence="9 10">
    <name type="scientific">Auraticoccus monumenti</name>
    <dbReference type="NCBI Taxonomy" id="675864"/>
    <lineage>
        <taxon>Bacteria</taxon>
        <taxon>Bacillati</taxon>
        <taxon>Actinomycetota</taxon>
        <taxon>Actinomycetes</taxon>
        <taxon>Propionibacteriales</taxon>
        <taxon>Propionibacteriaceae</taxon>
        <taxon>Auraticoccus</taxon>
    </lineage>
</organism>
<evidence type="ECO:0000256" key="2">
    <source>
        <dbReference type="ARBA" id="ARBA00007935"/>
    </source>
</evidence>
<dbReference type="Pfam" id="PF01032">
    <property type="entry name" value="FecCD"/>
    <property type="match status" value="1"/>
</dbReference>
<dbReference type="InterPro" id="IPR037294">
    <property type="entry name" value="ABC_BtuC-like"/>
</dbReference>
<name>A0A1G6Y4P5_9ACTN</name>
<evidence type="ECO:0000313" key="9">
    <source>
        <dbReference type="EMBL" id="SDD85368.1"/>
    </source>
</evidence>
<feature type="transmembrane region" description="Helical" evidence="8">
    <location>
        <begin position="195"/>
        <end position="219"/>
    </location>
</feature>
<keyword evidence="10" id="KW-1185">Reference proteome</keyword>
<feature type="transmembrane region" description="Helical" evidence="8">
    <location>
        <begin position="307"/>
        <end position="326"/>
    </location>
</feature>
<evidence type="ECO:0000256" key="8">
    <source>
        <dbReference type="SAM" id="Phobius"/>
    </source>
</evidence>
<dbReference type="EMBL" id="LT629688">
    <property type="protein sequence ID" value="SDD85368.1"/>
    <property type="molecule type" value="Genomic_DNA"/>
</dbReference>
<keyword evidence="5 8" id="KW-0812">Transmembrane</keyword>
<dbReference type="PANTHER" id="PTHR30472:SF67">
    <property type="entry name" value="PERMEASE OF ABC TRANSPORTER-RELATED"/>
    <property type="match status" value="1"/>
</dbReference>
<feature type="transmembrane region" description="Helical" evidence="8">
    <location>
        <begin position="116"/>
        <end position="136"/>
    </location>
</feature>
<dbReference type="STRING" id="675864.SAMN04489747_1899"/>
<dbReference type="GO" id="GO:0005886">
    <property type="term" value="C:plasma membrane"/>
    <property type="evidence" value="ECO:0007669"/>
    <property type="project" value="UniProtKB-SubCell"/>
</dbReference>
<dbReference type="InterPro" id="IPR000522">
    <property type="entry name" value="ABC_transptr_permease_BtuC"/>
</dbReference>
<evidence type="ECO:0000256" key="6">
    <source>
        <dbReference type="ARBA" id="ARBA00022989"/>
    </source>
</evidence>
<dbReference type="SUPFAM" id="SSF81345">
    <property type="entry name" value="ABC transporter involved in vitamin B12 uptake, BtuC"/>
    <property type="match status" value="1"/>
</dbReference>
<comment type="similarity">
    <text evidence="2">Belongs to the binding-protein-dependent transport system permease family. FecCD subfamily.</text>
</comment>
<evidence type="ECO:0000256" key="7">
    <source>
        <dbReference type="ARBA" id="ARBA00023136"/>
    </source>
</evidence>
<evidence type="ECO:0000256" key="4">
    <source>
        <dbReference type="ARBA" id="ARBA00022475"/>
    </source>
</evidence>
<gene>
    <name evidence="9" type="ORF">SAMN04489747_1899</name>
</gene>
<protein>
    <submittedName>
        <fullName evidence="9">Iron complex transport system permease protein</fullName>
    </submittedName>
</protein>
<feature type="transmembrane region" description="Helical" evidence="8">
    <location>
        <begin position="239"/>
        <end position="265"/>
    </location>
</feature>
<dbReference type="Gene3D" id="1.10.3470.10">
    <property type="entry name" value="ABC transporter involved in vitamin B12 uptake, BtuC"/>
    <property type="match status" value="1"/>
</dbReference>
<feature type="transmembrane region" description="Helical" evidence="8">
    <location>
        <begin position="89"/>
        <end position="110"/>
    </location>
</feature>
<evidence type="ECO:0000256" key="1">
    <source>
        <dbReference type="ARBA" id="ARBA00004651"/>
    </source>
</evidence>
<sequence>MACGLVVLLLVSAVVAVGIGPVPVHPAVVLEVLASHVRGEAPAAPPAVDAIVWTVRLPRVLLAVVVGATLSIAGVALQAMVRNVLADPYVLGVTSGASTGAAAAILLGFGSALGSYLLPVTAFAGALVATLAVLFFARLGGTVSSLRLVLAGIAIGYVLSSVTSFLIFASDSPEAGRSVLFWLLGSLNQARWDTLAVAAVVGLGTAVLLTALGGALDAIASGDETALTVGVDADRMRLVLALVVAVAVGTMVAVSGGIGFIGLVVPHLARALVGATHHVLVPVAALLGGAVLVWTDTLARTAFSPQELPIGIVTGLVGGPFLLVLLQRLHQHA</sequence>
<comment type="subcellular location">
    <subcellularLocation>
        <location evidence="1">Cell membrane</location>
        <topology evidence="1">Multi-pass membrane protein</topology>
    </subcellularLocation>
</comment>
<evidence type="ECO:0000256" key="3">
    <source>
        <dbReference type="ARBA" id="ARBA00022448"/>
    </source>
</evidence>
<dbReference type="FunFam" id="1.10.3470.10:FF:000001">
    <property type="entry name" value="Vitamin B12 ABC transporter permease BtuC"/>
    <property type="match status" value="1"/>
</dbReference>
<accession>A0A1G6Y4P5</accession>
<feature type="transmembrane region" description="Helical" evidence="8">
    <location>
        <begin position="50"/>
        <end position="77"/>
    </location>
</feature>
<reference evidence="9 10" key="1">
    <citation type="submission" date="2016-10" db="EMBL/GenBank/DDBJ databases">
        <authorList>
            <person name="de Groot N.N."/>
        </authorList>
    </citation>
    <scope>NUCLEOTIDE SEQUENCE [LARGE SCALE GENOMIC DNA]</scope>
    <source>
        <strain evidence="9 10">MON 2.2</strain>
    </source>
</reference>
<dbReference type="AlphaFoldDB" id="A0A1G6Y4P5"/>
<feature type="transmembrane region" description="Helical" evidence="8">
    <location>
        <begin position="271"/>
        <end position="295"/>
    </location>
</feature>
<keyword evidence="7 8" id="KW-0472">Membrane</keyword>
<evidence type="ECO:0000313" key="10">
    <source>
        <dbReference type="Proteomes" id="UP000198546"/>
    </source>
</evidence>
<keyword evidence="6 8" id="KW-1133">Transmembrane helix</keyword>
<dbReference type="GO" id="GO:0022857">
    <property type="term" value="F:transmembrane transporter activity"/>
    <property type="evidence" value="ECO:0007669"/>
    <property type="project" value="InterPro"/>
</dbReference>
<keyword evidence="4" id="KW-1003">Cell membrane</keyword>
<proteinExistence type="inferred from homology"/>